<dbReference type="InterPro" id="IPR018247">
    <property type="entry name" value="EF_Hand_1_Ca_BS"/>
</dbReference>
<accession>A0A0N8K0B6</accession>
<name>A0A0N8K0B6_SCLFO</name>
<dbReference type="InterPro" id="IPR011992">
    <property type="entry name" value="EF-hand-dom_pair"/>
</dbReference>
<comment type="caution">
    <text evidence="4">The sequence shown here is derived from an EMBL/GenBank/DDBJ whole genome shotgun (WGS) entry which is preliminary data.</text>
</comment>
<dbReference type="Gene3D" id="1.10.238.10">
    <property type="entry name" value="EF-hand"/>
    <property type="match status" value="1"/>
</dbReference>
<sequence length="157" mass="18114">MVKRVALFHVSRRPARTWRGRFALDLCWQRLQSTVVGARASCVHAPERRQVGDSRCRKCANPDLGCRWARGALFCVPCPVLDFPRTWIRGYLKRADQNQDGKMSYEEVKRLLQMINIDLNEQYARTLFKVGGVLGKRGVLPRRSCRGDRRSFARPPV</sequence>
<dbReference type="Pfam" id="PF14788">
    <property type="entry name" value="EF-hand_10"/>
    <property type="match status" value="1"/>
</dbReference>
<dbReference type="SUPFAM" id="SSF47473">
    <property type="entry name" value="EF-hand"/>
    <property type="match status" value="1"/>
</dbReference>
<evidence type="ECO:0000259" key="3">
    <source>
        <dbReference type="PROSITE" id="PS50222"/>
    </source>
</evidence>
<dbReference type="GO" id="GO:0005509">
    <property type="term" value="F:calcium ion binding"/>
    <property type="evidence" value="ECO:0007669"/>
    <property type="project" value="InterPro"/>
</dbReference>
<keyword evidence="2" id="KW-0106">Calcium</keyword>
<dbReference type="PROSITE" id="PS00018">
    <property type="entry name" value="EF_HAND_1"/>
    <property type="match status" value="1"/>
</dbReference>
<gene>
    <name evidence="4" type="ORF">Z043_109379</name>
</gene>
<dbReference type="InterPro" id="IPR039504">
    <property type="entry name" value="PLC-delta3_EF-hand"/>
</dbReference>
<keyword evidence="1" id="KW-0479">Metal-binding</keyword>
<dbReference type="Proteomes" id="UP000034805">
    <property type="component" value="Unassembled WGS sequence"/>
</dbReference>
<dbReference type="AlphaFoldDB" id="A0A0N8K0B6"/>
<evidence type="ECO:0000256" key="2">
    <source>
        <dbReference type="ARBA" id="ARBA00022837"/>
    </source>
</evidence>
<dbReference type="EMBL" id="JARO02002883">
    <property type="protein sequence ID" value="KPP71681.1"/>
    <property type="molecule type" value="Genomic_DNA"/>
</dbReference>
<reference evidence="4 5" key="1">
    <citation type="submission" date="2015-08" db="EMBL/GenBank/DDBJ databases">
        <title>The genome of the Asian arowana (Scleropages formosus).</title>
        <authorList>
            <person name="Tan M.H."/>
            <person name="Gan H.M."/>
            <person name="Croft L.J."/>
            <person name="Austin C.M."/>
        </authorList>
    </citation>
    <scope>NUCLEOTIDE SEQUENCE [LARGE SCALE GENOMIC DNA]</scope>
    <source>
        <strain evidence="4">Aro1</strain>
    </source>
</reference>
<protein>
    <recommendedName>
        <fullName evidence="3">EF-hand domain-containing protein</fullName>
    </recommendedName>
</protein>
<dbReference type="PROSITE" id="PS50222">
    <property type="entry name" value="EF_HAND_2"/>
    <property type="match status" value="1"/>
</dbReference>
<dbReference type="InterPro" id="IPR002048">
    <property type="entry name" value="EF_hand_dom"/>
</dbReference>
<proteinExistence type="predicted"/>
<evidence type="ECO:0000313" key="4">
    <source>
        <dbReference type="EMBL" id="KPP71681.1"/>
    </source>
</evidence>
<organism evidence="4 5">
    <name type="scientific">Scleropages formosus</name>
    <name type="common">Asian bonytongue</name>
    <name type="synonym">Osteoglossum formosum</name>
    <dbReference type="NCBI Taxonomy" id="113540"/>
    <lineage>
        <taxon>Eukaryota</taxon>
        <taxon>Metazoa</taxon>
        <taxon>Chordata</taxon>
        <taxon>Craniata</taxon>
        <taxon>Vertebrata</taxon>
        <taxon>Euteleostomi</taxon>
        <taxon>Actinopterygii</taxon>
        <taxon>Neopterygii</taxon>
        <taxon>Teleostei</taxon>
        <taxon>Osteoglossocephala</taxon>
        <taxon>Osteoglossomorpha</taxon>
        <taxon>Osteoglossiformes</taxon>
        <taxon>Osteoglossidae</taxon>
        <taxon>Scleropages</taxon>
    </lineage>
</organism>
<feature type="domain" description="EF-hand" evidence="3">
    <location>
        <begin position="83"/>
        <end position="118"/>
    </location>
</feature>
<evidence type="ECO:0000256" key="1">
    <source>
        <dbReference type="ARBA" id="ARBA00022723"/>
    </source>
</evidence>
<evidence type="ECO:0000313" key="5">
    <source>
        <dbReference type="Proteomes" id="UP000034805"/>
    </source>
</evidence>